<dbReference type="SMART" id="SM00332">
    <property type="entry name" value="PP2Cc"/>
    <property type="match status" value="1"/>
</dbReference>
<comment type="cofactor">
    <cofactor evidence="3">
        <name>Mn(2+)</name>
        <dbReference type="ChEBI" id="CHEBI:29035"/>
    </cofactor>
</comment>
<gene>
    <name evidence="6" type="ORF">OPV22_026756</name>
</gene>
<dbReference type="AlphaFoldDB" id="A0AAV8PY33"/>
<evidence type="ECO:0000256" key="4">
    <source>
        <dbReference type="SAM" id="MobiDB-lite"/>
    </source>
</evidence>
<keyword evidence="3" id="KW-0378">Hydrolase</keyword>
<evidence type="ECO:0000313" key="7">
    <source>
        <dbReference type="Proteomes" id="UP001222027"/>
    </source>
</evidence>
<dbReference type="Gene3D" id="3.60.40.10">
    <property type="entry name" value="PPM-type phosphatase domain"/>
    <property type="match status" value="2"/>
</dbReference>
<evidence type="ECO:0000313" key="6">
    <source>
        <dbReference type="EMBL" id="KAJ8464204.1"/>
    </source>
</evidence>
<keyword evidence="3" id="KW-0479">Metal-binding</keyword>
<keyword evidence="3" id="KW-0464">Manganese</keyword>
<dbReference type="CDD" id="cd00143">
    <property type="entry name" value="PP2Cc"/>
    <property type="match status" value="1"/>
</dbReference>
<keyword evidence="3" id="KW-0904">Protein phosphatase</keyword>
<dbReference type="EMBL" id="JAQQAF010000008">
    <property type="protein sequence ID" value="KAJ8464204.1"/>
    <property type="molecule type" value="Genomic_DNA"/>
</dbReference>
<dbReference type="SUPFAM" id="SSF81606">
    <property type="entry name" value="PP2C-like"/>
    <property type="match status" value="1"/>
</dbReference>
<dbReference type="EC" id="3.1.3.16" evidence="3"/>
<dbReference type="PROSITE" id="PS51746">
    <property type="entry name" value="PPM_2"/>
    <property type="match status" value="1"/>
</dbReference>
<dbReference type="InterPro" id="IPR039123">
    <property type="entry name" value="PPTC7"/>
</dbReference>
<dbReference type="PANTHER" id="PTHR12320:SF1">
    <property type="entry name" value="PROTEIN PHOSPHATASE PTC7 HOMOLOG"/>
    <property type="match status" value="1"/>
</dbReference>
<dbReference type="InterPro" id="IPR036457">
    <property type="entry name" value="PPM-type-like_dom_sf"/>
</dbReference>
<dbReference type="PANTHER" id="PTHR12320">
    <property type="entry name" value="PROTEIN PHOSPHATASE 2C"/>
    <property type="match status" value="1"/>
</dbReference>
<dbReference type="GO" id="GO:0004722">
    <property type="term" value="F:protein serine/threonine phosphatase activity"/>
    <property type="evidence" value="ECO:0007669"/>
    <property type="project" value="UniProtKB-EC"/>
</dbReference>
<evidence type="ECO:0000256" key="3">
    <source>
        <dbReference type="RuleBase" id="RU366020"/>
    </source>
</evidence>
<keyword evidence="3" id="KW-0460">Magnesium</keyword>
<comment type="similarity">
    <text evidence="3">Belongs to the PP2C family.</text>
</comment>
<protein>
    <recommendedName>
        <fullName evidence="3">Protein phosphatase</fullName>
        <ecNumber evidence="3">3.1.3.16</ecNumber>
    </recommendedName>
</protein>
<dbReference type="Proteomes" id="UP001222027">
    <property type="component" value="Unassembled WGS sequence"/>
</dbReference>
<evidence type="ECO:0000259" key="5">
    <source>
        <dbReference type="PROSITE" id="PS51746"/>
    </source>
</evidence>
<evidence type="ECO:0000256" key="2">
    <source>
        <dbReference type="ARBA" id="ARBA00048336"/>
    </source>
</evidence>
<comment type="cofactor">
    <cofactor evidence="3">
        <name>Mg(2+)</name>
        <dbReference type="ChEBI" id="CHEBI:18420"/>
    </cofactor>
</comment>
<proteinExistence type="inferred from homology"/>
<comment type="caution">
    <text evidence="6">The sequence shown here is derived from an EMBL/GenBank/DDBJ whole genome shotgun (WGS) entry which is preliminary data.</text>
</comment>
<feature type="region of interest" description="Disordered" evidence="4">
    <location>
        <begin position="15"/>
        <end position="52"/>
    </location>
</feature>
<comment type="catalytic activity">
    <reaction evidence="1 3">
        <text>O-phospho-L-seryl-[protein] + H2O = L-seryl-[protein] + phosphate</text>
        <dbReference type="Rhea" id="RHEA:20629"/>
        <dbReference type="Rhea" id="RHEA-COMP:9863"/>
        <dbReference type="Rhea" id="RHEA-COMP:11604"/>
        <dbReference type="ChEBI" id="CHEBI:15377"/>
        <dbReference type="ChEBI" id="CHEBI:29999"/>
        <dbReference type="ChEBI" id="CHEBI:43474"/>
        <dbReference type="ChEBI" id="CHEBI:83421"/>
        <dbReference type="EC" id="3.1.3.16"/>
    </reaction>
</comment>
<dbReference type="GO" id="GO:0046872">
    <property type="term" value="F:metal ion binding"/>
    <property type="evidence" value="ECO:0007669"/>
    <property type="project" value="UniProtKB-UniRule"/>
</dbReference>
<reference evidence="6 7" key="1">
    <citation type="submission" date="2022-12" db="EMBL/GenBank/DDBJ databases">
        <title>Chromosome-scale assembly of the Ensete ventricosum genome.</title>
        <authorList>
            <person name="Dussert Y."/>
            <person name="Stocks J."/>
            <person name="Wendawek A."/>
            <person name="Woldeyes F."/>
            <person name="Nichols R.A."/>
            <person name="Borrell J.S."/>
        </authorList>
    </citation>
    <scope>NUCLEOTIDE SEQUENCE [LARGE SCALE GENOMIC DNA]</scope>
    <source>
        <strain evidence="7">cv. Maze</strain>
        <tissue evidence="6">Seeds</tissue>
    </source>
</reference>
<dbReference type="SMART" id="SM00331">
    <property type="entry name" value="PP2C_SIG"/>
    <property type="match status" value="1"/>
</dbReference>
<feature type="domain" description="PPM-type phosphatase" evidence="5">
    <location>
        <begin position="515"/>
        <end position="750"/>
    </location>
</feature>
<evidence type="ECO:0000256" key="1">
    <source>
        <dbReference type="ARBA" id="ARBA00047761"/>
    </source>
</evidence>
<organism evidence="6 7">
    <name type="scientific">Ensete ventricosum</name>
    <name type="common">Abyssinian banana</name>
    <name type="synonym">Musa ensete</name>
    <dbReference type="NCBI Taxonomy" id="4639"/>
    <lineage>
        <taxon>Eukaryota</taxon>
        <taxon>Viridiplantae</taxon>
        <taxon>Streptophyta</taxon>
        <taxon>Embryophyta</taxon>
        <taxon>Tracheophyta</taxon>
        <taxon>Spermatophyta</taxon>
        <taxon>Magnoliopsida</taxon>
        <taxon>Liliopsida</taxon>
        <taxon>Zingiberales</taxon>
        <taxon>Musaceae</taxon>
        <taxon>Ensete</taxon>
    </lineage>
</organism>
<comment type="catalytic activity">
    <reaction evidence="2 3">
        <text>O-phospho-L-threonyl-[protein] + H2O = L-threonyl-[protein] + phosphate</text>
        <dbReference type="Rhea" id="RHEA:47004"/>
        <dbReference type="Rhea" id="RHEA-COMP:11060"/>
        <dbReference type="Rhea" id="RHEA-COMP:11605"/>
        <dbReference type="ChEBI" id="CHEBI:15377"/>
        <dbReference type="ChEBI" id="CHEBI:30013"/>
        <dbReference type="ChEBI" id="CHEBI:43474"/>
        <dbReference type="ChEBI" id="CHEBI:61977"/>
        <dbReference type="EC" id="3.1.3.16"/>
    </reaction>
</comment>
<keyword evidence="7" id="KW-1185">Reference proteome</keyword>
<name>A0AAV8PY33_ENSVE</name>
<accession>A0AAV8PY33</accession>
<sequence length="755" mass="81450">MAEIPLAGLLDLRRSPASFKVSSPSPPPLPLRRSFSGPPQAPTTTRSRVVPQALSRSTMELFSTTECSDGSVIFRFGDATEAKRDAVADVAPAAGTVLEKDLGSLEKSEAKDSKEKDSCEINQRKAERYDLEMKESESVMIGEVRDEGWSGSDSRDLGLVETDPNMDEGICLKESVIASDETITAVETEMQEKPRGFDGNEELKRTVAELSEESCISVVNGVGSLMEDQETDLNSVDVGKRINEEKYSDELTNKLKGGDSSSDDKEAEDFDLDIHVSPETLLVETPVKNSDSSVGASELYVAPVNDNEIEVNSVFETLPLSIVSDIDESKDESGYGTTVVETLKHSEERISDMDIESGDGTNLQETLKQSEEGICDMDVELRDDSPDRITTEATQECNELRSPTMDVEVEDDSSGGLLQQTGHIEAVEIPVHETVEIMETQFEGSEASQVSSASKDITGVAVESIPSCAEDHGNAGDVEILARAETTEGARDEENGEGADSNSVDQVPASLLFLSSGAAILPHPSKALTGGEDAYFAALDSWFGVADGVGQWSFEGINAGLYARELMENCVKFLSKYEGTKPDEILIKSAAEARFPGSSTILVGHFDGKVLHVANIGDSGFIVLRNGIVFRRSTPMVYGFNFPLQIERGDDPSRYIEIYEIDLDEGDVIVTATDGLFDNIYEQEIAAIVSKSLQASLKPREIAELLAMRAQEVGRSASARSPFADAALAAGYPGFTGGKLDDVTVVVSVVQRSNQ</sequence>
<dbReference type="InterPro" id="IPR001932">
    <property type="entry name" value="PPM-type_phosphatase-like_dom"/>
</dbReference>